<dbReference type="GO" id="GO:0043565">
    <property type="term" value="F:sequence-specific DNA binding"/>
    <property type="evidence" value="ECO:0007669"/>
    <property type="project" value="InterPro"/>
</dbReference>
<proteinExistence type="predicted"/>
<accession>A0A6L7GHL6</accession>
<keyword evidence="3" id="KW-1185">Reference proteome</keyword>
<dbReference type="GO" id="GO:0003700">
    <property type="term" value="F:DNA-binding transcription factor activity"/>
    <property type="evidence" value="ECO:0007669"/>
    <property type="project" value="InterPro"/>
</dbReference>
<reference evidence="2 3" key="1">
    <citation type="submission" date="2019-12" db="EMBL/GenBank/DDBJ databases">
        <title>Genomic-based taxomic classification of the family Erythrobacteraceae.</title>
        <authorList>
            <person name="Xu L."/>
        </authorList>
    </citation>
    <scope>NUCLEOTIDE SEQUENCE [LARGE SCALE GENOMIC DNA]</scope>
    <source>
        <strain evidence="2 3">KCTC 52259</strain>
    </source>
</reference>
<dbReference type="OrthoDB" id="2559672at2"/>
<sequence>MSTDRKEIPLAAGQTADVDFHDNEVRSGLKPVTGSTPDGVPLSFNRAPVDALSPWIGRMMVAVARGTDSITRSGLLCNDAGYVRTAVAVDWVAQTADGAMEIRDQTFLCGQHSKAMPMKFTGGIEVAGFMLKPGAMRSLWGVDDGSLIDRIKFMDYVGIDDRELTNLHHPGIGAEEWLGAIESWLLHSITTRGVAPPDPLAQAFEEAAFADPNQSIFEFAEINNVTVRTLQRAVKRSFGLTPKQVMRRARTLDLATRLCGVADEEETEEIQLRFFDQSHEIREFTAFFGMTPRQFMRDRQGLLTLSLEIRQARRLELLDRIAPDAIRPWMRAPLQPAPSASTN</sequence>
<comment type="caution">
    <text evidence="2">The sequence shown here is derived from an EMBL/GenBank/DDBJ whole genome shotgun (WGS) entry which is preliminary data.</text>
</comment>
<name>A0A6L7GHL6_9SPHN</name>
<feature type="domain" description="HTH araC/xylS-type" evidence="1">
    <location>
        <begin position="199"/>
        <end position="298"/>
    </location>
</feature>
<dbReference type="Gene3D" id="1.10.10.60">
    <property type="entry name" value="Homeodomain-like"/>
    <property type="match status" value="1"/>
</dbReference>
<dbReference type="RefSeq" id="WP_160601647.1">
    <property type="nucleotide sequence ID" value="NZ_WTYU01000002.1"/>
</dbReference>
<dbReference type="EMBL" id="WTYU01000002">
    <property type="protein sequence ID" value="MXP15070.1"/>
    <property type="molecule type" value="Genomic_DNA"/>
</dbReference>
<dbReference type="Proteomes" id="UP000473531">
    <property type="component" value="Unassembled WGS sequence"/>
</dbReference>
<protein>
    <submittedName>
        <fullName evidence="2">Helix-turn-helix domain-containing protein</fullName>
    </submittedName>
</protein>
<gene>
    <name evidence="2" type="ORF">GRI44_09950</name>
</gene>
<dbReference type="InterPro" id="IPR018060">
    <property type="entry name" value="HTH_AraC"/>
</dbReference>
<evidence type="ECO:0000313" key="2">
    <source>
        <dbReference type="EMBL" id="MXP15070.1"/>
    </source>
</evidence>
<evidence type="ECO:0000259" key="1">
    <source>
        <dbReference type="PROSITE" id="PS01124"/>
    </source>
</evidence>
<organism evidence="2 3">
    <name type="scientific">Allopontixanthobacter confluentis</name>
    <dbReference type="NCBI Taxonomy" id="1849021"/>
    <lineage>
        <taxon>Bacteria</taxon>
        <taxon>Pseudomonadati</taxon>
        <taxon>Pseudomonadota</taxon>
        <taxon>Alphaproteobacteria</taxon>
        <taxon>Sphingomonadales</taxon>
        <taxon>Erythrobacteraceae</taxon>
        <taxon>Allopontixanthobacter</taxon>
    </lineage>
</organism>
<dbReference type="Pfam" id="PF12833">
    <property type="entry name" value="HTH_18"/>
    <property type="match status" value="1"/>
</dbReference>
<dbReference type="AlphaFoldDB" id="A0A6L7GHL6"/>
<evidence type="ECO:0000313" key="3">
    <source>
        <dbReference type="Proteomes" id="UP000473531"/>
    </source>
</evidence>
<dbReference type="PROSITE" id="PS01124">
    <property type="entry name" value="HTH_ARAC_FAMILY_2"/>
    <property type="match status" value="1"/>
</dbReference>
<dbReference type="SMART" id="SM00342">
    <property type="entry name" value="HTH_ARAC"/>
    <property type="match status" value="1"/>
</dbReference>